<evidence type="ECO:0000313" key="12">
    <source>
        <dbReference type="Proteomes" id="UP000472263"/>
    </source>
</evidence>
<dbReference type="Proteomes" id="UP000472263">
    <property type="component" value="Chromosome 5"/>
</dbReference>
<keyword evidence="2 8" id="KW-0812">Transmembrane</keyword>
<dbReference type="AlphaFoldDB" id="A0A667YKS5"/>
<dbReference type="GO" id="GO:0030368">
    <property type="term" value="F:interleukin-17 receptor activity"/>
    <property type="evidence" value="ECO:0007669"/>
    <property type="project" value="InterPro"/>
</dbReference>
<dbReference type="Ensembl" id="ENSMMDT00005022304.1">
    <property type="protein sequence ID" value="ENSMMDP00005021816.1"/>
    <property type="gene ID" value="ENSMMDG00005010628.1"/>
</dbReference>
<evidence type="ECO:0000313" key="11">
    <source>
        <dbReference type="Ensembl" id="ENSMMDP00005021816.1"/>
    </source>
</evidence>
<evidence type="ECO:0000256" key="7">
    <source>
        <dbReference type="ARBA" id="ARBA00023180"/>
    </source>
</evidence>
<dbReference type="GO" id="GO:0016020">
    <property type="term" value="C:membrane"/>
    <property type="evidence" value="ECO:0007669"/>
    <property type="project" value="UniProtKB-SubCell"/>
</dbReference>
<name>A0A667YKS5_9TELE</name>
<keyword evidence="3 9" id="KW-0732">Signal</keyword>
<keyword evidence="12" id="KW-1185">Reference proteome</keyword>
<reference evidence="11" key="1">
    <citation type="submission" date="2019-06" db="EMBL/GenBank/DDBJ databases">
        <authorList>
            <consortium name="Wellcome Sanger Institute Data Sharing"/>
        </authorList>
    </citation>
    <scope>NUCLEOTIDE SEQUENCE [LARGE SCALE GENOMIC DNA]</scope>
</reference>
<evidence type="ECO:0000256" key="2">
    <source>
        <dbReference type="ARBA" id="ARBA00022692"/>
    </source>
</evidence>
<feature type="transmembrane region" description="Helical" evidence="8">
    <location>
        <begin position="355"/>
        <end position="376"/>
    </location>
</feature>
<dbReference type="Gene3D" id="3.40.50.11530">
    <property type="match status" value="1"/>
</dbReference>
<organism evidence="11 12">
    <name type="scientific">Myripristis murdjan</name>
    <name type="common">pinecone soldierfish</name>
    <dbReference type="NCBI Taxonomy" id="586833"/>
    <lineage>
        <taxon>Eukaryota</taxon>
        <taxon>Metazoa</taxon>
        <taxon>Chordata</taxon>
        <taxon>Craniata</taxon>
        <taxon>Vertebrata</taxon>
        <taxon>Euteleostomi</taxon>
        <taxon>Actinopterygii</taxon>
        <taxon>Neopterygii</taxon>
        <taxon>Teleostei</taxon>
        <taxon>Neoteleostei</taxon>
        <taxon>Acanthomorphata</taxon>
        <taxon>Holocentriformes</taxon>
        <taxon>Holocentridae</taxon>
        <taxon>Myripristis</taxon>
    </lineage>
</organism>
<dbReference type="InterPro" id="IPR039465">
    <property type="entry name" value="IL-17_rcpt-like"/>
</dbReference>
<comment type="subcellular location">
    <subcellularLocation>
        <location evidence="1">Membrane</location>
        <topology evidence="1">Single-pass type I membrane protein</topology>
    </subcellularLocation>
</comment>
<dbReference type="PANTHER" id="PTHR15583:SF12">
    <property type="entry name" value="INTERLEUKIN-17 RECEPTOR C"/>
    <property type="match status" value="1"/>
</dbReference>
<reference evidence="11" key="2">
    <citation type="submission" date="2025-08" db="UniProtKB">
        <authorList>
            <consortium name="Ensembl"/>
        </authorList>
    </citation>
    <scope>IDENTIFICATION</scope>
</reference>
<protein>
    <recommendedName>
        <fullName evidence="10">SEFIR domain-containing protein</fullName>
    </recommendedName>
</protein>
<evidence type="ECO:0000256" key="8">
    <source>
        <dbReference type="SAM" id="Phobius"/>
    </source>
</evidence>
<sequence>MMSCIRNKMNLFICLFACDQGLSGCTIKDDSPVPPLSATENDAVDVRNLMLQPWLCCRNRTRCSLCLQIHTELYVHPNNDMEHESSGLDEDDGEVARSPTGSVLPVCKRVEFTSAKYIPPIGWLVFFCLFVFVCLFVFYLQSPCITCSLCVCIYVTSTAVLVCTPQLQERIEECDIPTVHSIIDQKRNEVELQVVGKNNKLLSHVCLQYEETGKCQLWNNRTIPLYSVTSCLFSSVCIAGMFQRNVWDNVSVSVLQAHMSSNIPILSWNISAPCMLEAEVWPCHRTAGVKEKGCKEMKGFRQQLLNRAWKQNKKGHWEKTGVFEDIDLQFSPCVMVKYYYLPSRFSYPLTGRWRLSLLFVALVLLVCVTALILCLLQDVIKIGRTGHVVLLSPPDVEGGVSELVCRLGSLLHEQGFSVSVDQWCRMEQSSLGPIPWLHSQLLKLDNLRGQVVLVLTRQAWEGAEEWTQQYKEAQGKQKDNPQVLSPFSDVFMASLCTIQADKQLGRAGERFLLVNFESHPAQPPGSDQSLPELLQGLSLFHLPSQTQALLSQLKRGRAFDKKRWMRLDEQKTPPHKYFGVEKNWEMKLLKQEL</sequence>
<feature type="transmembrane region" description="Helical" evidence="8">
    <location>
        <begin position="121"/>
        <end position="140"/>
    </location>
</feature>
<feature type="signal peptide" evidence="9">
    <location>
        <begin position="1"/>
        <end position="24"/>
    </location>
</feature>
<keyword evidence="4 8" id="KW-1133">Transmembrane helix</keyword>
<evidence type="ECO:0000256" key="6">
    <source>
        <dbReference type="ARBA" id="ARBA00023170"/>
    </source>
</evidence>
<feature type="chain" id="PRO_5025402599" description="SEFIR domain-containing protein" evidence="9">
    <location>
        <begin position="25"/>
        <end position="593"/>
    </location>
</feature>
<accession>A0A667YKS5</accession>
<dbReference type="InterPro" id="IPR013568">
    <property type="entry name" value="SEFIR_dom"/>
</dbReference>
<dbReference type="Pfam" id="PF08357">
    <property type="entry name" value="SEFIR"/>
    <property type="match status" value="1"/>
</dbReference>
<evidence type="ECO:0000256" key="4">
    <source>
        <dbReference type="ARBA" id="ARBA00022989"/>
    </source>
</evidence>
<dbReference type="PROSITE" id="PS51534">
    <property type="entry name" value="SEFIR"/>
    <property type="match status" value="1"/>
</dbReference>
<dbReference type="InParanoid" id="A0A667YKS5"/>
<evidence type="ECO:0000256" key="1">
    <source>
        <dbReference type="ARBA" id="ARBA00004479"/>
    </source>
</evidence>
<proteinExistence type="predicted"/>
<evidence type="ECO:0000259" key="10">
    <source>
        <dbReference type="PROSITE" id="PS51534"/>
    </source>
</evidence>
<evidence type="ECO:0000256" key="5">
    <source>
        <dbReference type="ARBA" id="ARBA00023136"/>
    </source>
</evidence>
<evidence type="ECO:0000256" key="3">
    <source>
        <dbReference type="ARBA" id="ARBA00022729"/>
    </source>
</evidence>
<keyword evidence="7" id="KW-0325">Glycoprotein</keyword>
<dbReference type="PANTHER" id="PTHR15583">
    <property type="entry name" value="INTERLEUKIN-17 RECEPTOR"/>
    <property type="match status" value="1"/>
</dbReference>
<keyword evidence="5 8" id="KW-0472">Membrane</keyword>
<feature type="domain" description="SEFIR" evidence="10">
    <location>
        <begin position="385"/>
        <end position="551"/>
    </location>
</feature>
<dbReference type="GeneTree" id="ENSGT00940000168503"/>
<reference evidence="11" key="3">
    <citation type="submission" date="2025-09" db="UniProtKB">
        <authorList>
            <consortium name="Ensembl"/>
        </authorList>
    </citation>
    <scope>IDENTIFICATION</scope>
</reference>
<keyword evidence="6" id="KW-0675">Receptor</keyword>
<evidence type="ECO:0000256" key="9">
    <source>
        <dbReference type="SAM" id="SignalP"/>
    </source>
</evidence>